<feature type="transmembrane region" description="Helical" evidence="1">
    <location>
        <begin position="144"/>
        <end position="164"/>
    </location>
</feature>
<feature type="transmembrane region" description="Helical" evidence="1">
    <location>
        <begin position="109"/>
        <end position="132"/>
    </location>
</feature>
<keyword evidence="1" id="KW-0812">Transmembrane</keyword>
<sequence>MADAALSNKVVMRCVFTVLCLILIFVHLLPLETTPRRWAGPEFMVVLALAWSVRQPEYTPPLLIAGVFLLADFLLLRPPGLGAAIMVFACEIQRSRSLRLRDATFATEWLTAAAIMLAITLGYRLVGTIFLLPLPSLGLMLMQTIMNIAIYPGVVFLSHLLFGVRRSSVHDTLGAN</sequence>
<evidence type="ECO:0000256" key="1">
    <source>
        <dbReference type="SAM" id="Phobius"/>
    </source>
</evidence>
<protein>
    <submittedName>
        <fullName evidence="2">Rod shape-determining protein MreD</fullName>
    </submittedName>
</protein>
<accession>A0ABY1P9U4</accession>
<keyword evidence="1" id="KW-0472">Membrane</keyword>
<dbReference type="Proteomes" id="UP001157961">
    <property type="component" value="Unassembled WGS sequence"/>
</dbReference>
<evidence type="ECO:0000313" key="3">
    <source>
        <dbReference type="Proteomes" id="UP001157961"/>
    </source>
</evidence>
<feature type="transmembrane region" description="Helical" evidence="1">
    <location>
        <begin position="10"/>
        <end position="29"/>
    </location>
</feature>
<keyword evidence="1" id="KW-1133">Transmembrane helix</keyword>
<feature type="transmembrane region" description="Helical" evidence="1">
    <location>
        <begin position="62"/>
        <end position="88"/>
    </location>
</feature>
<comment type="caution">
    <text evidence="2">The sequence shown here is derived from an EMBL/GenBank/DDBJ whole genome shotgun (WGS) entry which is preliminary data.</text>
</comment>
<name>A0ABY1P9U4_9RHOB</name>
<proteinExistence type="predicted"/>
<gene>
    <name evidence="2" type="ORF">SAMN06265373_106126</name>
</gene>
<dbReference type="EMBL" id="FXTY01000006">
    <property type="protein sequence ID" value="SMP28956.1"/>
    <property type="molecule type" value="Genomic_DNA"/>
</dbReference>
<keyword evidence="3" id="KW-1185">Reference proteome</keyword>
<reference evidence="2 3" key="1">
    <citation type="submission" date="2017-05" db="EMBL/GenBank/DDBJ databases">
        <authorList>
            <person name="Varghese N."/>
            <person name="Submissions S."/>
        </authorList>
    </citation>
    <scope>NUCLEOTIDE SEQUENCE [LARGE SCALE GENOMIC DNA]</scope>
    <source>
        <strain evidence="2 3">DSM 29734</strain>
    </source>
</reference>
<organism evidence="2 3">
    <name type="scientific">Shimia sagamensis</name>
    <dbReference type="NCBI Taxonomy" id="1566352"/>
    <lineage>
        <taxon>Bacteria</taxon>
        <taxon>Pseudomonadati</taxon>
        <taxon>Pseudomonadota</taxon>
        <taxon>Alphaproteobacteria</taxon>
        <taxon>Rhodobacterales</taxon>
        <taxon>Roseobacteraceae</taxon>
    </lineage>
</organism>
<dbReference type="RefSeq" id="WP_283426975.1">
    <property type="nucleotide sequence ID" value="NZ_FXTY01000006.1"/>
</dbReference>
<evidence type="ECO:0000313" key="2">
    <source>
        <dbReference type="EMBL" id="SMP28956.1"/>
    </source>
</evidence>